<dbReference type="Gene3D" id="3.40.710.10">
    <property type="entry name" value="DD-peptidase/beta-lactamase superfamily"/>
    <property type="match status" value="1"/>
</dbReference>
<organism evidence="3 4">
    <name type="scientific">Mucilaginibacter paludis DSM 18603</name>
    <dbReference type="NCBI Taxonomy" id="714943"/>
    <lineage>
        <taxon>Bacteria</taxon>
        <taxon>Pseudomonadati</taxon>
        <taxon>Bacteroidota</taxon>
        <taxon>Sphingobacteriia</taxon>
        <taxon>Sphingobacteriales</taxon>
        <taxon>Sphingobacteriaceae</taxon>
        <taxon>Mucilaginibacter</taxon>
    </lineage>
</organism>
<keyword evidence="1" id="KW-0732">Signal</keyword>
<dbReference type="HOGENOM" id="CLU_020027_0_4_10"/>
<keyword evidence="4" id="KW-1185">Reference proteome</keyword>
<evidence type="ECO:0000313" key="3">
    <source>
        <dbReference type="EMBL" id="EHQ25858.1"/>
    </source>
</evidence>
<feature type="signal peptide" evidence="1">
    <location>
        <begin position="1"/>
        <end position="19"/>
    </location>
</feature>
<protein>
    <submittedName>
        <fullName evidence="3">Beta-lactamase</fullName>
    </submittedName>
</protein>
<proteinExistence type="predicted"/>
<dbReference type="InterPro" id="IPR001466">
    <property type="entry name" value="Beta-lactam-related"/>
</dbReference>
<evidence type="ECO:0000259" key="2">
    <source>
        <dbReference type="Pfam" id="PF00144"/>
    </source>
</evidence>
<dbReference type="PANTHER" id="PTHR46825:SF7">
    <property type="entry name" value="D-ALANYL-D-ALANINE CARBOXYPEPTIDASE"/>
    <property type="match status" value="1"/>
</dbReference>
<dbReference type="EMBL" id="CM001403">
    <property type="protein sequence ID" value="EHQ25858.1"/>
    <property type="molecule type" value="Genomic_DNA"/>
</dbReference>
<evidence type="ECO:0000313" key="4">
    <source>
        <dbReference type="Proteomes" id="UP000002774"/>
    </source>
</evidence>
<dbReference type="AlphaFoldDB" id="H1Y6L4"/>
<dbReference type="PANTHER" id="PTHR46825">
    <property type="entry name" value="D-ALANYL-D-ALANINE-CARBOXYPEPTIDASE/ENDOPEPTIDASE AMPH"/>
    <property type="match status" value="1"/>
</dbReference>
<sequence>MIKKTHAFLFLFMLPLLQSCTFSQTFNKAKLDSFFVALNTHDQSMGSITISVNGVLVYQNAIGYTQINKGLKTLSTIKTEYRIGSISKMFTGTMVLQLIDEGKLDLETPLATFFPQLPNAGKITIAEMLDHRSGLHNFTSDSLFIRYMTTPKSEAEMIAIFAKQKPDFEPDEKFEYCNTNFVLLGYIIEKLTGKTYAQELKKRITSKIGLADTYYGAKINPSKNEAYSYKYAGQWMPIPETDMSIPGGAGAIVSTSTDLVKFIYALFAGKLISQKSLELMKTMNGQYGMAMYTMLFSDKKGYGHGGDIDGFHSELFYLPQEKLAIAYTCNGMRIPIHNIMVDAIRIYFNKPYTIPEFK</sequence>
<dbReference type="STRING" id="714943.Mucpa_1703"/>
<dbReference type="InterPro" id="IPR012338">
    <property type="entry name" value="Beta-lactam/transpept-like"/>
</dbReference>
<dbReference type="OrthoDB" id="9793489at2"/>
<gene>
    <name evidence="3" type="ORF">Mucpa_1703</name>
</gene>
<dbReference type="PROSITE" id="PS51257">
    <property type="entry name" value="PROKAR_LIPOPROTEIN"/>
    <property type="match status" value="1"/>
</dbReference>
<dbReference type="eggNOG" id="COG1680">
    <property type="taxonomic scope" value="Bacteria"/>
</dbReference>
<dbReference type="InterPro" id="IPR050491">
    <property type="entry name" value="AmpC-like"/>
</dbReference>
<name>H1Y6L4_9SPHI</name>
<feature type="chain" id="PRO_5003557092" evidence="1">
    <location>
        <begin position="20"/>
        <end position="358"/>
    </location>
</feature>
<reference evidence="3" key="1">
    <citation type="submission" date="2011-09" db="EMBL/GenBank/DDBJ databases">
        <title>The permanent draft genome of Mucilaginibacter paludis DSM 18603.</title>
        <authorList>
            <consortium name="US DOE Joint Genome Institute (JGI-PGF)"/>
            <person name="Lucas S."/>
            <person name="Han J."/>
            <person name="Lapidus A."/>
            <person name="Bruce D."/>
            <person name="Goodwin L."/>
            <person name="Pitluck S."/>
            <person name="Peters L."/>
            <person name="Kyrpides N."/>
            <person name="Mavromatis K."/>
            <person name="Ivanova N."/>
            <person name="Mikhailova N."/>
            <person name="Held B."/>
            <person name="Detter J.C."/>
            <person name="Tapia R."/>
            <person name="Han C."/>
            <person name="Land M."/>
            <person name="Hauser L."/>
            <person name="Markowitz V."/>
            <person name="Cheng J.-F."/>
            <person name="Hugenholtz P."/>
            <person name="Woyke T."/>
            <person name="Wu D."/>
            <person name="Tindall B."/>
            <person name="Brambilla E."/>
            <person name="Klenk H.-P."/>
            <person name="Eisen J.A."/>
        </authorList>
    </citation>
    <scope>NUCLEOTIDE SEQUENCE [LARGE SCALE GENOMIC DNA]</scope>
    <source>
        <strain evidence="3">DSM 18603</strain>
    </source>
</reference>
<dbReference type="Proteomes" id="UP000002774">
    <property type="component" value="Chromosome"/>
</dbReference>
<dbReference type="SUPFAM" id="SSF56601">
    <property type="entry name" value="beta-lactamase/transpeptidase-like"/>
    <property type="match status" value="1"/>
</dbReference>
<accession>H1Y6L4</accession>
<evidence type="ECO:0000256" key="1">
    <source>
        <dbReference type="SAM" id="SignalP"/>
    </source>
</evidence>
<dbReference type="RefSeq" id="WP_008505741.1">
    <property type="nucleotide sequence ID" value="NZ_CM001403.1"/>
</dbReference>
<feature type="domain" description="Beta-lactamase-related" evidence="2">
    <location>
        <begin position="47"/>
        <end position="333"/>
    </location>
</feature>
<dbReference type="Pfam" id="PF00144">
    <property type="entry name" value="Beta-lactamase"/>
    <property type="match status" value="1"/>
</dbReference>